<keyword evidence="1" id="KW-1133">Transmembrane helix</keyword>
<evidence type="ECO:0000313" key="3">
    <source>
        <dbReference type="Proteomes" id="UP000288603"/>
    </source>
</evidence>
<keyword evidence="1" id="KW-0472">Membrane</keyword>
<proteinExistence type="predicted"/>
<feature type="transmembrane region" description="Helical" evidence="1">
    <location>
        <begin position="104"/>
        <end position="126"/>
    </location>
</feature>
<organism evidence="2 3">
    <name type="scientific">Labedella populi</name>
    <dbReference type="NCBI Taxonomy" id="2498850"/>
    <lineage>
        <taxon>Bacteria</taxon>
        <taxon>Bacillati</taxon>
        <taxon>Actinomycetota</taxon>
        <taxon>Actinomycetes</taxon>
        <taxon>Micrococcales</taxon>
        <taxon>Microbacteriaceae</taxon>
        <taxon>Labedella</taxon>
    </lineage>
</organism>
<dbReference type="Proteomes" id="UP000288603">
    <property type="component" value="Unassembled WGS sequence"/>
</dbReference>
<evidence type="ECO:0000256" key="1">
    <source>
        <dbReference type="SAM" id="Phobius"/>
    </source>
</evidence>
<dbReference type="AlphaFoldDB" id="A0A3S3ZGX4"/>
<keyword evidence="3" id="KW-1185">Reference proteome</keyword>
<dbReference type="RefSeq" id="WP_128499790.1">
    <property type="nucleotide sequence ID" value="NZ_RZNC01000005.1"/>
</dbReference>
<feature type="transmembrane region" description="Helical" evidence="1">
    <location>
        <begin position="75"/>
        <end position="97"/>
    </location>
</feature>
<evidence type="ECO:0000313" key="2">
    <source>
        <dbReference type="EMBL" id="RWZ59239.1"/>
    </source>
</evidence>
<keyword evidence="1" id="KW-0812">Transmembrane</keyword>
<reference evidence="2 3" key="1">
    <citation type="submission" date="2018-12" db="EMBL/GenBank/DDBJ databases">
        <authorList>
            <person name="Li F."/>
        </authorList>
    </citation>
    <scope>NUCLEOTIDE SEQUENCE [LARGE SCALE GENOMIC DNA]</scope>
    <source>
        <strain evidence="2 3">8H24J-4-2</strain>
    </source>
</reference>
<sequence>MPDSPVPPHSPVPPAYPPALPTPPVTIRDAFAESLSGEPAPATAAASSGPRVGHALGIASLALGVLAVMGSTVPIVNLASVGFAVAGSGLGIAALFLLARGRGLALAGTITSVVALVVSVALAVVYSGVLAATASTALFGWNTSDVYSTGYDDAEETIAPLDDSASDGTFDAPLSLGETVVVTRDGEPRWEITLMDATFDALDEVQTANADIHVSDDLVGGLGQYAYVSAEITYLGDGTATVYNEIYVAFAPTANVAYYPGEVPAVPPGTDLAFAEDIDSGETLEGNVLVALPLGAQDTGRWTVGGEWTDVLYVAAE</sequence>
<comment type="caution">
    <text evidence="2">The sequence shown here is derived from an EMBL/GenBank/DDBJ whole genome shotgun (WGS) entry which is preliminary data.</text>
</comment>
<protein>
    <recommendedName>
        <fullName evidence="4">DUF4190 domain-containing protein</fullName>
    </recommendedName>
</protein>
<accession>A0A3S3ZGX4</accession>
<evidence type="ECO:0008006" key="4">
    <source>
        <dbReference type="Google" id="ProtNLM"/>
    </source>
</evidence>
<dbReference type="OrthoDB" id="4424518at2"/>
<dbReference type="EMBL" id="RZNC01000005">
    <property type="protein sequence ID" value="RWZ59239.1"/>
    <property type="molecule type" value="Genomic_DNA"/>
</dbReference>
<gene>
    <name evidence="2" type="ORF">ELQ92_13330</name>
</gene>
<name>A0A3S3ZGX4_9MICO</name>